<reference evidence="3 4" key="1">
    <citation type="journal article" date="2012" name="Eukaryot. Cell">
        <title>Genome sequence of the fungus Glarea lozoyensis: the first genome sequence of a species from the Helotiaceae family.</title>
        <authorList>
            <person name="Youssar L."/>
            <person name="Gruening B.A."/>
            <person name="Erxleben A."/>
            <person name="Guenther S."/>
            <person name="Huettel W."/>
        </authorList>
    </citation>
    <scope>NUCLEOTIDE SEQUENCE [LARGE SCALE GENOMIC DNA]</scope>
    <source>
        <strain evidence="4">ATCC 74030 / MF5533</strain>
    </source>
</reference>
<dbReference type="EMBL" id="AGUE01000112">
    <property type="protein sequence ID" value="EHK99569.1"/>
    <property type="molecule type" value="Genomic_DNA"/>
</dbReference>
<evidence type="ECO:0000313" key="4">
    <source>
        <dbReference type="Proteomes" id="UP000005446"/>
    </source>
</evidence>
<dbReference type="Gene3D" id="3.10.310.10">
    <property type="entry name" value="Diaminopimelate Epimerase, Chain A, domain 1"/>
    <property type="match status" value="1"/>
</dbReference>
<dbReference type="InParanoid" id="H0EPK1"/>
<dbReference type="HOGENOM" id="CLU_1885972_0_0_1"/>
<dbReference type="GO" id="GO:0016853">
    <property type="term" value="F:isomerase activity"/>
    <property type="evidence" value="ECO:0007669"/>
    <property type="project" value="UniProtKB-KW"/>
</dbReference>
<dbReference type="SUPFAM" id="SSF54506">
    <property type="entry name" value="Diaminopimelate epimerase-like"/>
    <property type="match status" value="2"/>
</dbReference>
<dbReference type="Proteomes" id="UP000005446">
    <property type="component" value="Unassembled WGS sequence"/>
</dbReference>
<dbReference type="PANTHER" id="PTHR43709:SF2">
    <property type="entry name" value="DUF453 DOMAIN PROTEIN (AFU_ORTHOLOGUE AFUA_6G00360)"/>
    <property type="match status" value="1"/>
</dbReference>
<comment type="similarity">
    <text evidence="1">Belongs to the PrpF family.</text>
</comment>
<dbReference type="InterPro" id="IPR007400">
    <property type="entry name" value="PrpF-like"/>
</dbReference>
<keyword evidence="4" id="KW-1185">Reference proteome</keyword>
<protein>
    <submittedName>
        <fullName evidence="3">Uncharacterized protein</fullName>
    </submittedName>
</protein>
<evidence type="ECO:0000256" key="2">
    <source>
        <dbReference type="ARBA" id="ARBA00023235"/>
    </source>
</evidence>
<proteinExistence type="inferred from homology"/>
<dbReference type="PANTHER" id="PTHR43709">
    <property type="entry name" value="ACONITATE ISOMERASE-RELATED"/>
    <property type="match status" value="1"/>
</dbReference>
<dbReference type="Pfam" id="PF04303">
    <property type="entry name" value="PrpF"/>
    <property type="match status" value="1"/>
</dbReference>
<evidence type="ECO:0000313" key="3">
    <source>
        <dbReference type="EMBL" id="EHK99569.1"/>
    </source>
</evidence>
<keyword evidence="2" id="KW-0413">Isomerase</keyword>
<gene>
    <name evidence="3" type="ORF">M7I_4582</name>
</gene>
<name>H0EPK1_GLAL7</name>
<organism evidence="3 4">
    <name type="scientific">Glarea lozoyensis (strain ATCC 74030 / MF5533)</name>
    <dbReference type="NCBI Taxonomy" id="1104152"/>
    <lineage>
        <taxon>Eukaryota</taxon>
        <taxon>Fungi</taxon>
        <taxon>Dikarya</taxon>
        <taxon>Ascomycota</taxon>
        <taxon>Pezizomycotina</taxon>
        <taxon>Leotiomycetes</taxon>
        <taxon>Helotiales</taxon>
        <taxon>Helotiaceae</taxon>
        <taxon>Glarea</taxon>
    </lineage>
</organism>
<evidence type="ECO:0000256" key="1">
    <source>
        <dbReference type="ARBA" id="ARBA00007673"/>
    </source>
</evidence>
<accession>H0EPK1</accession>
<sequence>MASGVGPFALDEGLVKVLPGQTEVKNVQVDDEGHFWEFGDCHIGGVKAAGSEIKVQFVKPAGSMTATTPPYEQELHESFFSPEESLFEDKKVKIQHASGNIDAVVRKDILGANVESVSLSRTARRIFSGNVLFDI</sequence>
<dbReference type="OrthoDB" id="10267539at2759"/>
<dbReference type="AlphaFoldDB" id="H0EPK1"/>
<comment type="caution">
    <text evidence="3">The sequence shown here is derived from an EMBL/GenBank/DDBJ whole genome shotgun (WGS) entry which is preliminary data.</text>
</comment>